<dbReference type="EMBL" id="BAABKX010000018">
    <property type="protein sequence ID" value="GAA5060020.1"/>
    <property type="molecule type" value="Genomic_DNA"/>
</dbReference>
<dbReference type="AlphaFoldDB" id="A0AAV3UND9"/>
<keyword evidence="1" id="KW-0472">Membrane</keyword>
<evidence type="ECO:0000313" key="3">
    <source>
        <dbReference type="Proteomes" id="UP001501729"/>
    </source>
</evidence>
<keyword evidence="1" id="KW-0812">Transmembrane</keyword>
<sequence>MASNEPPWHATVRSLGTAVIGCFFGLALIDVVIASNAAVGLSDASSETLAVPQWLYLATGGAVIGASALLASVITDREFIRSVHDWRKPVSAQLPLRQGIVYLARFVGVAGLVIIVYRGFVGPQVPTANAAVILVFAGVRAGLTMVVYLVGNVWPALNPWRTIAELLPNLGRRYPARLGRWPAVAGLLALVWLETVTPVNKEPALLATAICAYSIVTLAGALFYTPKSWFSNADPLSVTFRFYGSVGPLRWSENGVSLRPPGFDLPESGIVSKTADIAFIVALIWELTFSGFVTTTTGVEFISAVVGWGVPPLVVYGALFVGGYLLFLGAFWLAAQLARKTGETYLTPRTMAVRFAPPLLAIAAGYHLAHYFGFFVSLLPSFVGSVVSPFSPSANPLVLTRPGWFGGLTIAFILVGHVLAVWLAHAEAYATFPSRIQAVRSQYPFIVVMIAYTVVSLWLISLRTVDPAFVS</sequence>
<feature type="transmembrane region" description="Helical" evidence="1">
    <location>
        <begin position="203"/>
        <end position="224"/>
    </location>
</feature>
<feature type="transmembrane region" description="Helical" evidence="1">
    <location>
        <begin position="12"/>
        <end position="34"/>
    </location>
</feature>
<gene>
    <name evidence="2" type="ORF">GCM10025751_44700</name>
</gene>
<feature type="transmembrane region" description="Helical" evidence="1">
    <location>
        <begin position="178"/>
        <end position="197"/>
    </location>
</feature>
<feature type="transmembrane region" description="Helical" evidence="1">
    <location>
        <begin position="275"/>
        <end position="293"/>
    </location>
</feature>
<feature type="transmembrane region" description="Helical" evidence="1">
    <location>
        <begin position="54"/>
        <end position="75"/>
    </location>
</feature>
<dbReference type="GeneID" id="68613665"/>
<keyword evidence="3" id="KW-1185">Reference proteome</keyword>
<evidence type="ECO:0000256" key="1">
    <source>
        <dbReference type="SAM" id="Phobius"/>
    </source>
</evidence>
<feature type="transmembrane region" description="Helical" evidence="1">
    <location>
        <begin position="96"/>
        <end position="120"/>
    </location>
</feature>
<feature type="transmembrane region" description="Helical" evidence="1">
    <location>
        <begin position="443"/>
        <end position="461"/>
    </location>
</feature>
<keyword evidence="1" id="KW-1133">Transmembrane helix</keyword>
<dbReference type="RefSeq" id="WP_227773467.1">
    <property type="nucleotide sequence ID" value="NZ_BAABKX010000018.1"/>
</dbReference>
<name>A0AAV3UND9_9EURY</name>
<proteinExistence type="predicted"/>
<protein>
    <submittedName>
        <fullName evidence="2">Uncharacterized protein</fullName>
    </submittedName>
</protein>
<feature type="transmembrane region" description="Helical" evidence="1">
    <location>
        <begin position="403"/>
        <end position="423"/>
    </location>
</feature>
<organism evidence="2 3">
    <name type="scientific">Haladaptatus pallidirubidus</name>
    <dbReference type="NCBI Taxonomy" id="1008152"/>
    <lineage>
        <taxon>Archaea</taxon>
        <taxon>Methanobacteriati</taxon>
        <taxon>Methanobacteriota</taxon>
        <taxon>Stenosarchaea group</taxon>
        <taxon>Halobacteria</taxon>
        <taxon>Halobacteriales</taxon>
        <taxon>Haladaptataceae</taxon>
        <taxon>Haladaptatus</taxon>
    </lineage>
</organism>
<comment type="caution">
    <text evidence="2">The sequence shown here is derived from an EMBL/GenBank/DDBJ whole genome shotgun (WGS) entry which is preliminary data.</text>
</comment>
<reference evidence="2 3" key="1">
    <citation type="journal article" date="2019" name="Int. J. Syst. Evol. Microbiol.">
        <title>The Global Catalogue of Microorganisms (GCM) 10K type strain sequencing project: providing services to taxonomists for standard genome sequencing and annotation.</title>
        <authorList>
            <consortium name="The Broad Institute Genomics Platform"/>
            <consortium name="The Broad Institute Genome Sequencing Center for Infectious Disease"/>
            <person name="Wu L."/>
            <person name="Ma J."/>
        </authorList>
    </citation>
    <scope>NUCLEOTIDE SEQUENCE [LARGE SCALE GENOMIC DNA]</scope>
    <source>
        <strain evidence="2 3">JCM 17504</strain>
    </source>
</reference>
<feature type="transmembrane region" description="Helical" evidence="1">
    <location>
        <begin position="313"/>
        <end position="338"/>
    </location>
</feature>
<feature type="transmembrane region" description="Helical" evidence="1">
    <location>
        <begin position="132"/>
        <end position="157"/>
    </location>
</feature>
<accession>A0AAV3UND9</accession>
<dbReference type="Proteomes" id="UP001501729">
    <property type="component" value="Unassembled WGS sequence"/>
</dbReference>
<feature type="transmembrane region" description="Helical" evidence="1">
    <location>
        <begin position="359"/>
        <end position="383"/>
    </location>
</feature>
<evidence type="ECO:0000313" key="2">
    <source>
        <dbReference type="EMBL" id="GAA5060020.1"/>
    </source>
</evidence>